<keyword evidence="4" id="KW-0472">Membrane</keyword>
<dbReference type="PRINTS" id="PR00360">
    <property type="entry name" value="C2DOMAIN"/>
</dbReference>
<gene>
    <name evidence="6" type="ORF">M513_01255</name>
</gene>
<dbReference type="EMBL" id="KL363186">
    <property type="protein sequence ID" value="KFD58022.1"/>
    <property type="molecule type" value="Genomic_DNA"/>
</dbReference>
<keyword evidence="4" id="KW-0812">Transmembrane</keyword>
<dbReference type="PANTHER" id="PTHR45911">
    <property type="entry name" value="C2 DOMAIN-CONTAINING PROTEIN"/>
    <property type="match status" value="1"/>
</dbReference>
<proteinExistence type="predicted"/>
<dbReference type="InterPro" id="IPR000008">
    <property type="entry name" value="C2_dom"/>
</dbReference>
<name>A0A085MLC6_9BILA</name>
<protein>
    <recommendedName>
        <fullName evidence="5">C2 domain-containing protein</fullName>
    </recommendedName>
</protein>
<keyword evidence="7" id="KW-1185">Reference proteome</keyword>
<feature type="transmembrane region" description="Helical" evidence="4">
    <location>
        <begin position="624"/>
        <end position="651"/>
    </location>
</feature>
<feature type="compositionally biased region" description="Basic and acidic residues" evidence="3">
    <location>
        <begin position="83"/>
        <end position="93"/>
    </location>
</feature>
<dbReference type="Pfam" id="PF00168">
    <property type="entry name" value="C2"/>
    <property type="match status" value="3"/>
</dbReference>
<feature type="non-terminal residue" evidence="6">
    <location>
        <position position="811"/>
    </location>
</feature>
<feature type="domain" description="C2" evidence="5">
    <location>
        <begin position="248"/>
        <end position="368"/>
    </location>
</feature>
<evidence type="ECO:0000313" key="7">
    <source>
        <dbReference type="Proteomes" id="UP000030764"/>
    </source>
</evidence>
<dbReference type="PROSITE" id="PS50004">
    <property type="entry name" value="C2"/>
    <property type="match status" value="3"/>
</dbReference>
<feature type="transmembrane region" description="Helical" evidence="4">
    <location>
        <begin position="727"/>
        <end position="753"/>
    </location>
</feature>
<evidence type="ECO:0000313" key="6">
    <source>
        <dbReference type="EMBL" id="KFD58022.1"/>
    </source>
</evidence>
<keyword evidence="2" id="KW-0106">Calcium</keyword>
<feature type="compositionally biased region" description="Basic residues" evidence="3">
    <location>
        <begin position="71"/>
        <end position="82"/>
    </location>
</feature>
<accession>A0A085MLC6</accession>
<evidence type="ECO:0000256" key="1">
    <source>
        <dbReference type="ARBA" id="ARBA00022723"/>
    </source>
</evidence>
<dbReference type="Gene3D" id="2.60.40.150">
    <property type="entry name" value="C2 domain"/>
    <property type="match status" value="3"/>
</dbReference>
<dbReference type="InterPro" id="IPR035892">
    <property type="entry name" value="C2_domain_sf"/>
</dbReference>
<dbReference type="SMART" id="SM00239">
    <property type="entry name" value="C2"/>
    <property type="match status" value="3"/>
</dbReference>
<evidence type="ECO:0000256" key="2">
    <source>
        <dbReference type="ARBA" id="ARBA00022837"/>
    </source>
</evidence>
<feature type="region of interest" description="Disordered" evidence="3">
    <location>
        <begin position="71"/>
        <end position="93"/>
    </location>
</feature>
<evidence type="ECO:0000256" key="4">
    <source>
        <dbReference type="SAM" id="Phobius"/>
    </source>
</evidence>
<dbReference type="PANTHER" id="PTHR45911:SF4">
    <property type="entry name" value="MULTIPLE C2 AND TRANSMEMBRANE DOMAIN-CONTAINING PROTEIN"/>
    <property type="match status" value="1"/>
</dbReference>
<dbReference type="CDD" id="cd08377">
    <property type="entry name" value="C2C_MCTP_PRT"/>
    <property type="match status" value="1"/>
</dbReference>
<evidence type="ECO:0000259" key="5">
    <source>
        <dbReference type="PROSITE" id="PS50004"/>
    </source>
</evidence>
<feature type="domain" description="C2" evidence="5">
    <location>
        <begin position="81"/>
        <end position="198"/>
    </location>
</feature>
<organism evidence="6 7">
    <name type="scientific">Trichuris suis</name>
    <name type="common">pig whipworm</name>
    <dbReference type="NCBI Taxonomy" id="68888"/>
    <lineage>
        <taxon>Eukaryota</taxon>
        <taxon>Metazoa</taxon>
        <taxon>Ecdysozoa</taxon>
        <taxon>Nematoda</taxon>
        <taxon>Enoplea</taxon>
        <taxon>Dorylaimia</taxon>
        <taxon>Trichinellida</taxon>
        <taxon>Trichuridae</taxon>
        <taxon>Trichuris</taxon>
    </lineage>
</organism>
<dbReference type="SUPFAM" id="SSF49562">
    <property type="entry name" value="C2 domain (Calcium/lipid-binding domain, CaLB)"/>
    <property type="match status" value="3"/>
</dbReference>
<feature type="non-terminal residue" evidence="6">
    <location>
        <position position="1"/>
    </location>
</feature>
<keyword evidence="4" id="KW-1133">Transmembrane helix</keyword>
<keyword evidence="1" id="KW-0479">Metal-binding</keyword>
<sequence>PFLPKSRQLARNRLEKASAHAERISKRKLKFKTLLASNPMSLFIYYVSTLRKVSVMVVHISSKGICTPRKWRTPRRGRHPLRERHEENEKHNRAREQSWTIQIMLKRGKNLAVCDANGSSDPYVKFKYNGKPVYKSKIVYQNVNPVWNERFSFTASNMSLPLHMQVYDYDRFASDDFMGSAKLYLNAFKENKYHFLSKFRLDYIQLRVYEVQISLATSSSSVSMGYLIVQILVSQSSNEADDRHTNTPVSTTLEAVKRNSRAGNSQMTILHVSLVEGRGLLPIIINEIANLPDPFVKLKIGNERLKTKAVTRTLQPKWNEKFTFHIQENKEDEELQFVVQDRRKDIFLGKGIFKLNSIGEDGTFAGWVDLQDCAGQLFLSVSLSNSLASPVSNATCLSRSSNINESDLQRRYSLSKSFSNIQDVGCLMFTVCKAQGLAAADIGGKSDPFCVLELVNAQFQTRTEYKTLNPEWNQTFMFNVKDMYSVLEVTVYDEDPNGRTEFLGKVAIPLYKIEDGRKRWYRLKNAKLTQMAKGRILLEGKIYWNPVGVVQPESVRRLSVTLKIRASLRTFVPREKKFISQDEKFKRQIFMRYVNRLRCSASSVVEMITTTKQILCWENPMKSFLALITFTTVVYFFQLYMVPLVLLAIFAQGILKKQFSSEKDENKVTESEWEESEETEERKSLRSRLIAAQEAMCTVQGVLGYLACLVERIRNLFNFTEPFLSSIACLALVTGFFVLYYIPIRWLIIIWGLNKFTKRLRDPNAVQNNELLDFLSRIPSEDEQKMFEEVPYENTLTKSGSKKQRSSQGIA</sequence>
<dbReference type="Proteomes" id="UP000030764">
    <property type="component" value="Unassembled WGS sequence"/>
</dbReference>
<dbReference type="AlphaFoldDB" id="A0A085MLC6"/>
<dbReference type="GO" id="GO:0046872">
    <property type="term" value="F:metal ion binding"/>
    <property type="evidence" value="ECO:0007669"/>
    <property type="project" value="UniProtKB-KW"/>
</dbReference>
<evidence type="ECO:0000256" key="3">
    <source>
        <dbReference type="SAM" id="MobiDB-lite"/>
    </source>
</evidence>
<reference evidence="6 7" key="1">
    <citation type="journal article" date="2014" name="Nat. Genet.">
        <title>Genome and transcriptome of the porcine whipworm Trichuris suis.</title>
        <authorList>
            <person name="Jex A.R."/>
            <person name="Nejsum P."/>
            <person name="Schwarz E.M."/>
            <person name="Hu L."/>
            <person name="Young N.D."/>
            <person name="Hall R.S."/>
            <person name="Korhonen P.K."/>
            <person name="Liao S."/>
            <person name="Thamsborg S."/>
            <person name="Xia J."/>
            <person name="Xu P."/>
            <person name="Wang S."/>
            <person name="Scheerlinck J.P."/>
            <person name="Hofmann A."/>
            <person name="Sternberg P.W."/>
            <person name="Wang J."/>
            <person name="Gasser R.B."/>
        </authorList>
    </citation>
    <scope>NUCLEOTIDE SEQUENCE [LARGE SCALE GENOMIC DNA]</scope>
    <source>
        <strain evidence="6">DCEP-RM93M</strain>
    </source>
</reference>
<feature type="domain" description="C2" evidence="5">
    <location>
        <begin position="406"/>
        <end position="525"/>
    </location>
</feature>
<dbReference type="FunFam" id="2.60.40.150:FF:000167">
    <property type="entry name" value="Multiple C2 domains, transmembrane 2a"/>
    <property type="match status" value="1"/>
</dbReference>